<evidence type="ECO:0000256" key="10">
    <source>
        <dbReference type="RuleBase" id="RU000688"/>
    </source>
</evidence>
<protein>
    <recommendedName>
        <fullName evidence="13">G-protein coupled receptors family 1 profile domain-containing protein</fullName>
    </recommendedName>
</protein>
<evidence type="ECO:0000256" key="7">
    <source>
        <dbReference type="ARBA" id="ARBA00023157"/>
    </source>
</evidence>
<dbReference type="FunFam" id="1.20.1070.10:FF:000523">
    <property type="entry name" value="5-hydroxytryptamine receptor 2B"/>
    <property type="match status" value="1"/>
</dbReference>
<dbReference type="EnsemblMetazoa" id="CapteT141683">
    <property type="protein sequence ID" value="CapteP141683"/>
    <property type="gene ID" value="CapteG141683"/>
</dbReference>
<feature type="transmembrane region" description="Helical" evidence="12">
    <location>
        <begin position="160"/>
        <end position="184"/>
    </location>
</feature>
<dbReference type="CDD" id="cd15052">
    <property type="entry name" value="7tmA_5-HT2"/>
    <property type="match status" value="1"/>
</dbReference>
<evidence type="ECO:0000256" key="8">
    <source>
        <dbReference type="ARBA" id="ARBA00023170"/>
    </source>
</evidence>
<dbReference type="Gene3D" id="1.20.1070.10">
    <property type="entry name" value="Rhodopsin 7-helix transmembrane proteins"/>
    <property type="match status" value="1"/>
</dbReference>
<organism evidence="14">
    <name type="scientific">Capitella teleta</name>
    <name type="common">Polychaete worm</name>
    <dbReference type="NCBI Taxonomy" id="283909"/>
    <lineage>
        <taxon>Eukaryota</taxon>
        <taxon>Metazoa</taxon>
        <taxon>Spiralia</taxon>
        <taxon>Lophotrochozoa</taxon>
        <taxon>Annelida</taxon>
        <taxon>Polychaeta</taxon>
        <taxon>Sedentaria</taxon>
        <taxon>Scolecida</taxon>
        <taxon>Capitellidae</taxon>
        <taxon>Capitella</taxon>
    </lineage>
</organism>
<evidence type="ECO:0000256" key="12">
    <source>
        <dbReference type="SAM" id="Phobius"/>
    </source>
</evidence>
<proteinExistence type="inferred from homology"/>
<dbReference type="OMA" id="MRIKAIC"/>
<dbReference type="Proteomes" id="UP000014760">
    <property type="component" value="Unassembled WGS sequence"/>
</dbReference>
<keyword evidence="8 10" id="KW-0675">Receptor</keyword>
<dbReference type="SMART" id="SM01381">
    <property type="entry name" value="7TM_GPCR_Srsx"/>
    <property type="match status" value="1"/>
</dbReference>
<reference evidence="15" key="3">
    <citation type="submission" date="2015-06" db="UniProtKB">
        <authorList>
            <consortium name="EnsemblMetazoa"/>
        </authorList>
    </citation>
    <scope>IDENTIFICATION</scope>
</reference>
<dbReference type="EMBL" id="KB292506">
    <property type="protein sequence ID" value="ELU17504.1"/>
    <property type="molecule type" value="Genomic_DNA"/>
</dbReference>
<dbReference type="InterPro" id="IPR000276">
    <property type="entry name" value="GPCR_Rhodpsn"/>
</dbReference>
<evidence type="ECO:0000256" key="5">
    <source>
        <dbReference type="ARBA" id="ARBA00023040"/>
    </source>
</evidence>
<reference evidence="14 16" key="2">
    <citation type="journal article" date="2013" name="Nature">
        <title>Insights into bilaterian evolution from three spiralian genomes.</title>
        <authorList>
            <person name="Simakov O."/>
            <person name="Marletaz F."/>
            <person name="Cho S.J."/>
            <person name="Edsinger-Gonzales E."/>
            <person name="Havlak P."/>
            <person name="Hellsten U."/>
            <person name="Kuo D.H."/>
            <person name="Larsson T."/>
            <person name="Lv J."/>
            <person name="Arendt D."/>
            <person name="Savage R."/>
            <person name="Osoegawa K."/>
            <person name="de Jong P."/>
            <person name="Grimwood J."/>
            <person name="Chapman J.A."/>
            <person name="Shapiro H."/>
            <person name="Aerts A."/>
            <person name="Otillar R.P."/>
            <person name="Terry A.Y."/>
            <person name="Boore J.L."/>
            <person name="Grigoriev I.V."/>
            <person name="Lindberg D.R."/>
            <person name="Seaver E.C."/>
            <person name="Weisblat D.A."/>
            <person name="Putnam N.H."/>
            <person name="Rokhsar D.S."/>
        </authorList>
    </citation>
    <scope>NUCLEOTIDE SEQUENCE</scope>
    <source>
        <strain evidence="14 16">I ESC-2004</strain>
    </source>
</reference>
<accession>R7VFU5</accession>
<feature type="transmembrane region" description="Helical" evidence="12">
    <location>
        <begin position="204"/>
        <end position="231"/>
    </location>
</feature>
<evidence type="ECO:0000256" key="9">
    <source>
        <dbReference type="ARBA" id="ARBA00023224"/>
    </source>
</evidence>
<keyword evidence="9 10" id="KW-0807">Transducer</keyword>
<dbReference type="PRINTS" id="PR00237">
    <property type="entry name" value="GPCRRHODOPSN"/>
</dbReference>
<feature type="transmembrane region" description="Helical" evidence="12">
    <location>
        <begin position="81"/>
        <end position="107"/>
    </location>
</feature>
<feature type="transmembrane region" description="Helical" evidence="12">
    <location>
        <begin position="332"/>
        <end position="351"/>
    </location>
</feature>
<evidence type="ECO:0000313" key="16">
    <source>
        <dbReference type="Proteomes" id="UP000014760"/>
    </source>
</evidence>
<keyword evidence="5 10" id="KW-0297">G-protein coupled receptor</keyword>
<keyword evidence="6 12" id="KW-0472">Membrane</keyword>
<comment type="subcellular location">
    <subcellularLocation>
        <location evidence="1">Cell membrane</location>
        <topology evidence="1">Multi-pass membrane protein</topology>
    </subcellularLocation>
</comment>
<evidence type="ECO:0000259" key="13">
    <source>
        <dbReference type="PROSITE" id="PS50262"/>
    </source>
</evidence>
<dbReference type="GO" id="GO:0004930">
    <property type="term" value="F:G protein-coupled receptor activity"/>
    <property type="evidence" value="ECO:0007669"/>
    <property type="project" value="UniProtKB-KW"/>
</dbReference>
<dbReference type="FunCoup" id="R7VFU5">
    <property type="interactions" value="78"/>
</dbReference>
<name>R7VFU5_CAPTE</name>
<dbReference type="AlphaFoldDB" id="R7VFU5"/>
<reference evidence="16" key="1">
    <citation type="submission" date="2012-12" db="EMBL/GenBank/DDBJ databases">
        <authorList>
            <person name="Hellsten U."/>
            <person name="Grimwood J."/>
            <person name="Chapman J.A."/>
            <person name="Shapiro H."/>
            <person name="Aerts A."/>
            <person name="Otillar R.P."/>
            <person name="Terry A.Y."/>
            <person name="Boore J.L."/>
            <person name="Simakov O."/>
            <person name="Marletaz F."/>
            <person name="Cho S.-J."/>
            <person name="Edsinger-Gonzales E."/>
            <person name="Havlak P."/>
            <person name="Kuo D.-H."/>
            <person name="Larsson T."/>
            <person name="Lv J."/>
            <person name="Arendt D."/>
            <person name="Savage R."/>
            <person name="Osoegawa K."/>
            <person name="de Jong P."/>
            <person name="Lindberg D.R."/>
            <person name="Seaver E.C."/>
            <person name="Weisblat D.A."/>
            <person name="Putnam N.H."/>
            <person name="Grigoriev I.V."/>
            <person name="Rokhsar D.S."/>
        </authorList>
    </citation>
    <scope>NUCLEOTIDE SEQUENCE</scope>
    <source>
        <strain evidence="16">I ESC-2004</strain>
    </source>
</reference>
<evidence type="ECO:0000256" key="6">
    <source>
        <dbReference type="ARBA" id="ARBA00023136"/>
    </source>
</evidence>
<dbReference type="GO" id="GO:0005886">
    <property type="term" value="C:plasma membrane"/>
    <property type="evidence" value="ECO:0007669"/>
    <property type="project" value="UniProtKB-SubCell"/>
</dbReference>
<feature type="transmembrane region" description="Helical" evidence="12">
    <location>
        <begin position="48"/>
        <end position="69"/>
    </location>
</feature>
<dbReference type="STRING" id="283909.R7VFU5"/>
<comment type="similarity">
    <text evidence="10">Belongs to the G-protein coupled receptor 1 family.</text>
</comment>
<dbReference type="OrthoDB" id="10034726at2759"/>
<feature type="region of interest" description="Disordered" evidence="11">
    <location>
        <begin position="241"/>
        <end position="269"/>
    </location>
</feature>
<dbReference type="SUPFAM" id="SSF81321">
    <property type="entry name" value="Family A G protein-coupled receptor-like"/>
    <property type="match status" value="1"/>
</dbReference>
<dbReference type="InterPro" id="IPR017452">
    <property type="entry name" value="GPCR_Rhodpsn_7TM"/>
</dbReference>
<evidence type="ECO:0000256" key="11">
    <source>
        <dbReference type="SAM" id="MobiDB-lite"/>
    </source>
</evidence>
<dbReference type="EMBL" id="AMQN01000584">
    <property type="status" value="NOT_ANNOTATED_CDS"/>
    <property type="molecule type" value="Genomic_DNA"/>
</dbReference>
<dbReference type="Pfam" id="PF00001">
    <property type="entry name" value="7tm_1"/>
    <property type="match status" value="1"/>
</dbReference>
<dbReference type="HOGENOM" id="CLU_009579_11_0_1"/>
<sequence>MFNRSTLSCRYGVCSTTLREDSFWFYNISWANSTVGSEAAVGTRNWEALLLLLVVFAGVLGNVLVCVAISVEKKLQNITNYFLMSLAVADLFVSLLVMPCSIVSEFMGYWPFGLVMCDLWQVADVMMCTSSIMHMCTISLDRYMGIREPLKMRNKSRTVVAVKMGIVWLLSFLIASPLIILGIFKPEDILSEDLQCGIFNIHFLIYGSLTAFFIPLLIMLVCYSLTIHILYRQAQKCADKKSNAGMRRSTVRRRPKKKAEKESPPTPHQCQAVVSTHNKGVRTSVVTANDPAVKVLGTMFAIFVLSWGPFFSLNLANGICEICQIEEIVFKVFLWLGYLSSTLNPIIYTIFNRKFKRTFQAILTCKLCPPFRCHCDCERPVRKLSQSFHLNGINRGPSVGLHRHYRYSTSFLDSLDESKV</sequence>
<dbReference type="PROSITE" id="PS00237">
    <property type="entry name" value="G_PROTEIN_RECEP_F1_1"/>
    <property type="match status" value="1"/>
</dbReference>
<feature type="domain" description="G-protein coupled receptors family 1 profile" evidence="13">
    <location>
        <begin position="61"/>
        <end position="348"/>
    </location>
</feature>
<gene>
    <name evidence="14" type="ORF">CAPTEDRAFT_141683</name>
</gene>
<dbReference type="PANTHER" id="PTHR24248:SF125">
    <property type="entry name" value="DOPAMINE D2-LIKE RECEPTOR"/>
    <property type="match status" value="1"/>
</dbReference>
<dbReference type="PRINTS" id="PR01102">
    <property type="entry name" value="5HT6RECEPTR"/>
</dbReference>
<evidence type="ECO:0000256" key="1">
    <source>
        <dbReference type="ARBA" id="ARBA00004651"/>
    </source>
</evidence>
<feature type="transmembrane region" description="Helical" evidence="12">
    <location>
        <begin position="292"/>
        <end position="312"/>
    </location>
</feature>
<keyword evidence="16" id="KW-1185">Reference proteome</keyword>
<evidence type="ECO:0000256" key="4">
    <source>
        <dbReference type="ARBA" id="ARBA00022989"/>
    </source>
</evidence>
<evidence type="ECO:0000256" key="2">
    <source>
        <dbReference type="ARBA" id="ARBA00022475"/>
    </source>
</evidence>
<evidence type="ECO:0000313" key="15">
    <source>
        <dbReference type="EnsemblMetazoa" id="CapteP141683"/>
    </source>
</evidence>
<keyword evidence="7" id="KW-1015">Disulfide bond</keyword>
<dbReference type="PANTHER" id="PTHR24248">
    <property type="entry name" value="ADRENERGIC RECEPTOR-RELATED G-PROTEIN COUPLED RECEPTOR"/>
    <property type="match status" value="1"/>
</dbReference>
<evidence type="ECO:0000256" key="3">
    <source>
        <dbReference type="ARBA" id="ARBA00022692"/>
    </source>
</evidence>
<keyword evidence="3 10" id="KW-0812">Transmembrane</keyword>
<dbReference type="PROSITE" id="PS50262">
    <property type="entry name" value="G_PROTEIN_RECEP_F1_2"/>
    <property type="match status" value="1"/>
</dbReference>
<feature type="compositionally biased region" description="Basic residues" evidence="11">
    <location>
        <begin position="249"/>
        <end position="258"/>
    </location>
</feature>
<keyword evidence="2" id="KW-1003">Cell membrane</keyword>
<keyword evidence="4 12" id="KW-1133">Transmembrane helix</keyword>
<evidence type="ECO:0000313" key="14">
    <source>
        <dbReference type="EMBL" id="ELU17504.1"/>
    </source>
</evidence>